<dbReference type="Proteomes" id="UP000481861">
    <property type="component" value="Unassembled WGS sequence"/>
</dbReference>
<sequence>MRLSLLAVLGLSLATFATPTELEQRGLKACRDRADRSGTPCQFKDDATAVRAIMNWCFKNQGRIVAQGTSYWEHLDNEYYDHLGHRVRFWGNYRVDRHGPIKIEWKECMGTMMEIMNACVRCGGWFNNKWGTVSYFLLWYRLFKSGLAD</sequence>
<keyword evidence="3" id="KW-1185">Reference proteome</keyword>
<feature type="chain" id="PRO_5028917050" evidence="1">
    <location>
        <begin position="20"/>
        <end position="149"/>
    </location>
</feature>
<evidence type="ECO:0000256" key="1">
    <source>
        <dbReference type="SAM" id="SignalP"/>
    </source>
</evidence>
<comment type="caution">
    <text evidence="2">The sequence shown here is derived from an EMBL/GenBank/DDBJ whole genome shotgun (WGS) entry which is preliminary data.</text>
</comment>
<reference evidence="2 3" key="1">
    <citation type="submission" date="2020-01" db="EMBL/GenBank/DDBJ databases">
        <authorList>
            <consortium name="DOE Joint Genome Institute"/>
            <person name="Haridas S."/>
            <person name="Albert R."/>
            <person name="Binder M."/>
            <person name="Bloem J."/>
            <person name="Labutti K."/>
            <person name="Salamov A."/>
            <person name="Andreopoulos B."/>
            <person name="Baker S.E."/>
            <person name="Barry K."/>
            <person name="Bills G."/>
            <person name="Bluhm B.H."/>
            <person name="Cannon C."/>
            <person name="Castanera R."/>
            <person name="Culley D.E."/>
            <person name="Daum C."/>
            <person name="Ezra D."/>
            <person name="Gonzalez J.B."/>
            <person name="Henrissat B."/>
            <person name="Kuo A."/>
            <person name="Liang C."/>
            <person name="Lipzen A."/>
            <person name="Lutzoni F."/>
            <person name="Magnuson J."/>
            <person name="Mondo S."/>
            <person name="Nolan M."/>
            <person name="Ohm R."/>
            <person name="Pangilinan J."/>
            <person name="Park H.-J.H."/>
            <person name="Ramirez L."/>
            <person name="Alfaro M."/>
            <person name="Sun H."/>
            <person name="Tritt A."/>
            <person name="Yoshinaga Y."/>
            <person name="Zwiers L.-H.L."/>
            <person name="Turgeon B.G."/>
            <person name="Goodwin S.B."/>
            <person name="Spatafora J.W."/>
            <person name="Crous P.W."/>
            <person name="Grigoriev I.V."/>
        </authorList>
    </citation>
    <scope>NUCLEOTIDE SEQUENCE [LARGE SCALE GENOMIC DNA]</scope>
    <source>
        <strain evidence="2 3">CBS 611.86</strain>
    </source>
</reference>
<proteinExistence type="predicted"/>
<keyword evidence="1" id="KW-0732">Signal</keyword>
<organism evidence="2 3">
    <name type="scientific">Massariosphaeria phaeospora</name>
    <dbReference type="NCBI Taxonomy" id="100035"/>
    <lineage>
        <taxon>Eukaryota</taxon>
        <taxon>Fungi</taxon>
        <taxon>Dikarya</taxon>
        <taxon>Ascomycota</taxon>
        <taxon>Pezizomycotina</taxon>
        <taxon>Dothideomycetes</taxon>
        <taxon>Pleosporomycetidae</taxon>
        <taxon>Pleosporales</taxon>
        <taxon>Pleosporales incertae sedis</taxon>
        <taxon>Massariosphaeria</taxon>
    </lineage>
</organism>
<dbReference type="AlphaFoldDB" id="A0A7C8MT00"/>
<protein>
    <submittedName>
        <fullName evidence="2">Uncharacterized protein</fullName>
    </submittedName>
</protein>
<accession>A0A7C8MT00</accession>
<evidence type="ECO:0000313" key="2">
    <source>
        <dbReference type="EMBL" id="KAF2874185.1"/>
    </source>
</evidence>
<name>A0A7C8MT00_9PLEO</name>
<evidence type="ECO:0000313" key="3">
    <source>
        <dbReference type="Proteomes" id="UP000481861"/>
    </source>
</evidence>
<feature type="signal peptide" evidence="1">
    <location>
        <begin position="1"/>
        <end position="19"/>
    </location>
</feature>
<gene>
    <name evidence="2" type="ORF">BDV95DRAFT_604381</name>
</gene>
<dbReference type="EMBL" id="JAADJZ010000006">
    <property type="protein sequence ID" value="KAF2874185.1"/>
    <property type="molecule type" value="Genomic_DNA"/>
</dbReference>